<accession>A0ABX0W8K3</accession>
<evidence type="ECO:0000313" key="1">
    <source>
        <dbReference type="EMBL" id="NIZ61988.1"/>
    </source>
</evidence>
<protein>
    <submittedName>
        <fullName evidence="1">Uncharacterized protein</fullName>
    </submittedName>
</protein>
<comment type="caution">
    <text evidence="1">The sequence shown here is derived from an EMBL/GenBank/DDBJ whole genome shotgun (WGS) entry which is preliminary data.</text>
</comment>
<name>A0ABX0W8K3_9RHOB</name>
<reference evidence="1 2" key="1">
    <citation type="submission" date="2018-05" db="EMBL/GenBank/DDBJ databases">
        <authorList>
            <person name="Zhang Y.-J."/>
        </authorList>
    </citation>
    <scope>NUCLEOTIDE SEQUENCE [LARGE SCALE GENOMIC DNA]</scope>
    <source>
        <strain evidence="1 2">CY04</strain>
    </source>
</reference>
<gene>
    <name evidence="1" type="ORF">DL239_13485</name>
</gene>
<keyword evidence="2" id="KW-1185">Reference proteome</keyword>
<dbReference type="Proteomes" id="UP001429564">
    <property type="component" value="Unassembled WGS sequence"/>
</dbReference>
<evidence type="ECO:0000313" key="2">
    <source>
        <dbReference type="Proteomes" id="UP001429564"/>
    </source>
</evidence>
<sequence>MSSLVDRRLIAFNMFGADEYRGCPHYYYGEAGHVIFLADEVVVVPKTIMSERLAWLLWGASAFPSFRRPSKTEIGSSSPV</sequence>
<organism evidence="1 2">
    <name type="scientific">Parasedimentitalea denitrificans</name>
    <dbReference type="NCBI Taxonomy" id="2211118"/>
    <lineage>
        <taxon>Bacteria</taxon>
        <taxon>Pseudomonadati</taxon>
        <taxon>Pseudomonadota</taxon>
        <taxon>Alphaproteobacteria</taxon>
        <taxon>Rhodobacterales</taxon>
        <taxon>Paracoccaceae</taxon>
        <taxon>Parasedimentitalea</taxon>
    </lineage>
</organism>
<dbReference type="EMBL" id="QHLQ01000013">
    <property type="protein sequence ID" value="NIZ61988.1"/>
    <property type="molecule type" value="Genomic_DNA"/>
</dbReference>
<proteinExistence type="predicted"/>